<gene>
    <name evidence="2" type="ORF">Vafri_9067</name>
</gene>
<feature type="compositionally biased region" description="Low complexity" evidence="1">
    <location>
        <begin position="41"/>
        <end position="56"/>
    </location>
</feature>
<dbReference type="Proteomes" id="UP000747399">
    <property type="component" value="Unassembled WGS sequence"/>
</dbReference>
<keyword evidence="3" id="KW-1185">Reference proteome</keyword>
<name>A0A8J4EZM9_9CHLO</name>
<evidence type="ECO:0000313" key="3">
    <source>
        <dbReference type="Proteomes" id="UP000747399"/>
    </source>
</evidence>
<feature type="region of interest" description="Disordered" evidence="1">
    <location>
        <begin position="40"/>
        <end position="105"/>
    </location>
</feature>
<evidence type="ECO:0000313" key="2">
    <source>
        <dbReference type="EMBL" id="GIL53474.1"/>
    </source>
</evidence>
<evidence type="ECO:0000256" key="1">
    <source>
        <dbReference type="SAM" id="MobiDB-lite"/>
    </source>
</evidence>
<accession>A0A8J4EZM9</accession>
<comment type="caution">
    <text evidence="2">The sequence shown here is derived from an EMBL/GenBank/DDBJ whole genome shotgun (WGS) entry which is preliminary data.</text>
</comment>
<feature type="compositionally biased region" description="Low complexity" evidence="1">
    <location>
        <begin position="67"/>
        <end position="105"/>
    </location>
</feature>
<dbReference type="AlphaFoldDB" id="A0A8J4EZM9"/>
<protein>
    <submittedName>
        <fullName evidence="2">Uncharacterized protein</fullName>
    </submittedName>
</protein>
<reference evidence="2" key="1">
    <citation type="journal article" date="2021" name="Proc. Natl. Acad. Sci. U.S.A.">
        <title>Three genomes in the algal genus Volvox reveal the fate of a haploid sex-determining region after a transition to homothallism.</title>
        <authorList>
            <person name="Yamamoto K."/>
            <person name="Hamaji T."/>
            <person name="Kawai-Toyooka H."/>
            <person name="Matsuzaki R."/>
            <person name="Takahashi F."/>
            <person name="Nishimura Y."/>
            <person name="Kawachi M."/>
            <person name="Noguchi H."/>
            <person name="Minakuchi Y."/>
            <person name="Umen J.G."/>
            <person name="Toyoda A."/>
            <person name="Nozaki H."/>
        </authorList>
    </citation>
    <scope>NUCLEOTIDE SEQUENCE</scope>
    <source>
        <strain evidence="2">NIES-3780</strain>
    </source>
</reference>
<organism evidence="2 3">
    <name type="scientific">Volvox africanus</name>
    <dbReference type="NCBI Taxonomy" id="51714"/>
    <lineage>
        <taxon>Eukaryota</taxon>
        <taxon>Viridiplantae</taxon>
        <taxon>Chlorophyta</taxon>
        <taxon>core chlorophytes</taxon>
        <taxon>Chlorophyceae</taxon>
        <taxon>CS clade</taxon>
        <taxon>Chlamydomonadales</taxon>
        <taxon>Volvocaceae</taxon>
        <taxon>Volvox</taxon>
    </lineage>
</organism>
<proteinExistence type="predicted"/>
<sequence length="105" mass="10802">MLLGQAFQSWGATGCFCFRLLGLLKVNAPVTFSAFFTASRTPSLSLPPDTPTSSETRGALPEEPSDESSSLLSPSSLSPSSDEIASGSIAESSTASFSRSSSSGM</sequence>
<dbReference type="EMBL" id="BNCO01000015">
    <property type="protein sequence ID" value="GIL53474.1"/>
    <property type="molecule type" value="Genomic_DNA"/>
</dbReference>